<dbReference type="Gene3D" id="3.40.50.300">
    <property type="entry name" value="P-loop containing nucleotide triphosphate hydrolases"/>
    <property type="match status" value="1"/>
</dbReference>
<accession>A0A5R9ADJ2</accession>
<evidence type="ECO:0000313" key="9">
    <source>
        <dbReference type="EMBL" id="TLP76678.1"/>
    </source>
</evidence>
<evidence type="ECO:0000256" key="7">
    <source>
        <dbReference type="SAM" id="MobiDB-lite"/>
    </source>
</evidence>
<dbReference type="SMART" id="SM00889">
    <property type="entry name" value="EFG_IV"/>
    <property type="match status" value="1"/>
</dbReference>
<dbReference type="Pfam" id="PF22042">
    <property type="entry name" value="EF-G_D2"/>
    <property type="match status" value="1"/>
</dbReference>
<dbReference type="InterPro" id="IPR014721">
    <property type="entry name" value="Ribsml_uS5_D2-typ_fold_subgr"/>
</dbReference>
<reference evidence="9 10" key="1">
    <citation type="submission" date="2019-05" db="EMBL/GenBank/DDBJ databases">
        <authorList>
            <person name="Moore K."/>
            <person name="O'Neill P."/>
            <person name="Farbos A."/>
            <person name="Studholme D.J."/>
        </authorList>
    </citation>
    <scope>NUCLEOTIDE SEQUENCE [LARGE SCALE GENOMIC DNA]</scope>
    <source>
        <strain evidence="9 10">DSM 9128</strain>
    </source>
</reference>
<dbReference type="EMBL" id="VASG01000002">
    <property type="protein sequence ID" value="TLP76678.1"/>
    <property type="molecule type" value="Genomic_DNA"/>
</dbReference>
<dbReference type="InterPro" id="IPR009000">
    <property type="entry name" value="Transl_B-barrel_sf"/>
</dbReference>
<dbReference type="GO" id="GO:0032790">
    <property type="term" value="P:ribosome disassembly"/>
    <property type="evidence" value="ECO:0007669"/>
    <property type="project" value="TreeGrafter"/>
</dbReference>
<dbReference type="Pfam" id="PF00679">
    <property type="entry name" value="EFG_C"/>
    <property type="match status" value="1"/>
</dbReference>
<dbReference type="PANTHER" id="PTHR43261">
    <property type="entry name" value="TRANSLATION ELONGATION FACTOR G-RELATED"/>
    <property type="match status" value="1"/>
</dbReference>
<dbReference type="InterPro" id="IPR035649">
    <property type="entry name" value="EFG_V"/>
</dbReference>
<organism evidence="9 10">
    <name type="scientific">Pseudomonas nitroreducens</name>
    <dbReference type="NCBI Taxonomy" id="46680"/>
    <lineage>
        <taxon>Bacteria</taxon>
        <taxon>Pseudomonadati</taxon>
        <taxon>Pseudomonadota</taxon>
        <taxon>Gammaproteobacteria</taxon>
        <taxon>Pseudomonadales</taxon>
        <taxon>Pseudomonadaceae</taxon>
        <taxon>Pseudomonas</taxon>
    </lineage>
</organism>
<name>A0A5R9ADJ2_PSENT</name>
<dbReference type="AlphaFoldDB" id="A0A5R9ADJ2"/>
<dbReference type="InterPro" id="IPR027417">
    <property type="entry name" value="P-loop_NTPase"/>
</dbReference>
<dbReference type="Pfam" id="PF03764">
    <property type="entry name" value="EFG_IV"/>
    <property type="match status" value="1"/>
</dbReference>
<dbReference type="Gene3D" id="3.30.70.240">
    <property type="match status" value="1"/>
</dbReference>
<dbReference type="Pfam" id="PF00009">
    <property type="entry name" value="GTP_EFTU"/>
    <property type="match status" value="1"/>
</dbReference>
<comment type="caution">
    <text evidence="9">The sequence shown here is derived from an EMBL/GenBank/DDBJ whole genome shotgun (WGS) entry which is preliminary data.</text>
</comment>
<gene>
    <name evidence="9" type="ORF">FEA48_09800</name>
</gene>
<dbReference type="SUPFAM" id="SSF50447">
    <property type="entry name" value="Translation proteins"/>
    <property type="match status" value="1"/>
</dbReference>
<keyword evidence="2" id="KW-0547">Nucleotide-binding</keyword>
<dbReference type="NCBIfam" id="NF009891">
    <property type="entry name" value="PRK13351.1-1"/>
    <property type="match status" value="1"/>
</dbReference>
<keyword evidence="3 9" id="KW-0251">Elongation factor</keyword>
<dbReference type="InterPro" id="IPR035647">
    <property type="entry name" value="EFG_III/V"/>
</dbReference>
<dbReference type="GO" id="GO:0097216">
    <property type="term" value="F:guanosine tetraphosphate binding"/>
    <property type="evidence" value="ECO:0007669"/>
    <property type="project" value="UniProtKB-ARBA"/>
</dbReference>
<dbReference type="FunFam" id="3.30.70.240:FF:000001">
    <property type="entry name" value="Elongation factor G"/>
    <property type="match status" value="1"/>
</dbReference>
<dbReference type="GO" id="GO:0003924">
    <property type="term" value="F:GTPase activity"/>
    <property type="evidence" value="ECO:0007669"/>
    <property type="project" value="InterPro"/>
</dbReference>
<dbReference type="NCBIfam" id="NF009381">
    <property type="entry name" value="PRK12740.1-5"/>
    <property type="match status" value="1"/>
</dbReference>
<dbReference type="Pfam" id="PF14492">
    <property type="entry name" value="EFG_III"/>
    <property type="match status" value="1"/>
</dbReference>
<evidence type="ECO:0000256" key="2">
    <source>
        <dbReference type="ARBA" id="ARBA00022741"/>
    </source>
</evidence>
<dbReference type="InterPro" id="IPR041095">
    <property type="entry name" value="EFG_II"/>
</dbReference>
<dbReference type="InterPro" id="IPR047872">
    <property type="entry name" value="EFG_IV"/>
</dbReference>
<dbReference type="PANTHER" id="PTHR43261:SF6">
    <property type="entry name" value="ELONGATION FACTOR G-LIKE PROTEIN"/>
    <property type="match status" value="1"/>
</dbReference>
<dbReference type="InterPro" id="IPR005517">
    <property type="entry name" value="Transl_elong_EFG/EF2_IV"/>
</dbReference>
<dbReference type="GO" id="GO:0005525">
    <property type="term" value="F:GTP binding"/>
    <property type="evidence" value="ECO:0007669"/>
    <property type="project" value="UniProtKB-KW"/>
</dbReference>
<sequence>MSSYSVEQIRTVALVGHGDSGKTLLAEALLQHSGAIPSMGSLERGDTLCDSDPLEREYHHSLAAALVHFEHEGAQVRLIDTPGYPDFIGHALPALAAVETALVVVNAQNGIELSTRRMMDWAGERGLCRMLVVNKIDAERIDLPGLLAGLRESFGKEVLPINLPAGGGARVVDCFFNPDGEADFSSVAEAHQALVDQVVEVDEALMAHYLEEGEVAPEALHEPFERALREGHLIPLCFVSARTGAGVPELANILARLAPNPTEGNPPLFLRTDDKGAEHPVKASPDPAAHVLAHVFKVVIDPFVGRLAVFRVHQGTIRREMQLFAGDGRKPFKVGHLLRLQGKKHEEAPWLIPGDFGALSKVDELEYGVVLHDSHDEDHIHLKPLDFPTPMQGLAIEASRRGDEQRLAEILQRLQAEDPCVRLDYNASTQETVLRGMGEMHLRYLLERMAGQYKVEVQTRAPSVPYRETATRSAEGHSRHKKQTGGAGQFGEVFLRIEPLPRGEGFAFVDAIKGGVIPGNFIPSVEKGVRSALAAGPLAGFPVEDVKVTVFDGKSHSVDSKDIAFQAAGRKAMLDALRNAGGIVLEPVMQIEVTTPDTHLGDITADLTGRRGQVLGTESLSACVALVRGQVPLAELDGYANRLKSITAGQGLYSLSASHYSAVPQDVQQRLSSGYKAVPEED</sequence>
<reference evidence="10" key="2">
    <citation type="submission" date="2019-06" db="EMBL/GenBank/DDBJ databases">
        <title>AzeR, a transcriptional regulator that responds to azelaic acid in Pseudomonas nitroreducens.</title>
        <authorList>
            <person name="Bez C."/>
            <person name="Javvadi S.G."/>
            <person name="Bertani I."/>
            <person name="Devescovi G."/>
            <person name="Studholme D.J."/>
            <person name="Geller A."/>
            <person name="Levy A."/>
            <person name="Venturi V."/>
        </authorList>
    </citation>
    <scope>NUCLEOTIDE SEQUENCE [LARGE SCALE GENOMIC DNA]</scope>
    <source>
        <strain evidence="10">DSM 9128</strain>
    </source>
</reference>
<dbReference type="GO" id="GO:0003746">
    <property type="term" value="F:translation elongation factor activity"/>
    <property type="evidence" value="ECO:0007669"/>
    <property type="project" value="UniProtKB-KW"/>
</dbReference>
<evidence type="ECO:0000259" key="8">
    <source>
        <dbReference type="PROSITE" id="PS51722"/>
    </source>
</evidence>
<dbReference type="InterPro" id="IPR000640">
    <property type="entry name" value="EFG_V-like"/>
</dbReference>
<feature type="domain" description="Tr-type G" evidence="8">
    <location>
        <begin position="7"/>
        <end position="262"/>
    </location>
</feature>
<dbReference type="InterPro" id="IPR053905">
    <property type="entry name" value="EF-G-like_DII"/>
</dbReference>
<evidence type="ECO:0000256" key="3">
    <source>
        <dbReference type="ARBA" id="ARBA00022768"/>
    </source>
</evidence>
<evidence type="ECO:0000256" key="5">
    <source>
        <dbReference type="ARBA" id="ARBA00023134"/>
    </source>
</evidence>
<feature type="region of interest" description="Disordered" evidence="7">
    <location>
        <begin position="466"/>
        <end position="485"/>
    </location>
</feature>
<proteinExistence type="predicted"/>
<dbReference type="SMART" id="SM00838">
    <property type="entry name" value="EFG_C"/>
    <property type="match status" value="1"/>
</dbReference>
<keyword evidence="4" id="KW-0648">Protein biosynthesis</keyword>
<dbReference type="CDD" id="cd03713">
    <property type="entry name" value="EFG_mtEFG_C"/>
    <property type="match status" value="1"/>
</dbReference>
<dbReference type="PROSITE" id="PS51722">
    <property type="entry name" value="G_TR_2"/>
    <property type="match status" value="1"/>
</dbReference>
<dbReference type="RefSeq" id="WP_138213634.1">
    <property type="nucleotide sequence ID" value="NZ_VASG01000002.1"/>
</dbReference>
<dbReference type="Gene3D" id="3.30.230.10">
    <property type="match status" value="1"/>
</dbReference>
<dbReference type="SUPFAM" id="SSF54211">
    <property type="entry name" value="Ribosomal protein S5 domain 2-like"/>
    <property type="match status" value="1"/>
</dbReference>
<evidence type="ECO:0000256" key="6">
    <source>
        <dbReference type="ARBA" id="ARBA00024731"/>
    </source>
</evidence>
<keyword evidence="5" id="KW-0342">GTP-binding</keyword>
<evidence type="ECO:0000313" key="10">
    <source>
        <dbReference type="Proteomes" id="UP000307510"/>
    </source>
</evidence>
<protein>
    <recommendedName>
        <fullName evidence="1">Elongation factor G</fullName>
    </recommendedName>
</protein>
<dbReference type="Gene3D" id="3.30.70.870">
    <property type="entry name" value="Elongation Factor G (Translational Gtpase), domain 3"/>
    <property type="match status" value="1"/>
</dbReference>
<dbReference type="CDD" id="cd04170">
    <property type="entry name" value="EF-G_bact"/>
    <property type="match status" value="1"/>
</dbReference>
<dbReference type="SUPFAM" id="SSF52540">
    <property type="entry name" value="P-loop containing nucleoside triphosphate hydrolases"/>
    <property type="match status" value="1"/>
</dbReference>
<evidence type="ECO:0000256" key="1">
    <source>
        <dbReference type="ARBA" id="ARBA00017872"/>
    </source>
</evidence>
<dbReference type="SUPFAM" id="SSF54980">
    <property type="entry name" value="EF-G C-terminal domain-like"/>
    <property type="match status" value="2"/>
</dbReference>
<dbReference type="CDD" id="cd01434">
    <property type="entry name" value="EFG_mtEFG1_IV"/>
    <property type="match status" value="1"/>
</dbReference>
<evidence type="ECO:0000256" key="4">
    <source>
        <dbReference type="ARBA" id="ARBA00022917"/>
    </source>
</evidence>
<comment type="function">
    <text evidence="6">Catalyzes the GTP-dependent ribosomal translocation step during translation elongation. During this step, the ribosome changes from the pre-translocational (PRE) to the post-translocational (POST) state as the newly formed A-site-bound peptidyl-tRNA and P-site-bound deacylated tRNA move to the P and E sites, respectively. Catalyzes the coordinated movement of the two tRNA molecules, the mRNA and conformational changes in the ribosome.</text>
</comment>
<dbReference type="InterPro" id="IPR020568">
    <property type="entry name" value="Ribosomal_Su5_D2-typ_SF"/>
</dbReference>
<dbReference type="Gene3D" id="2.40.30.10">
    <property type="entry name" value="Translation factors"/>
    <property type="match status" value="1"/>
</dbReference>
<dbReference type="Proteomes" id="UP000307510">
    <property type="component" value="Unassembled WGS sequence"/>
</dbReference>
<dbReference type="InterPro" id="IPR000795">
    <property type="entry name" value="T_Tr_GTP-bd_dom"/>
</dbReference>